<keyword evidence="5" id="KW-0720">Serine protease</keyword>
<evidence type="ECO:0000259" key="6">
    <source>
        <dbReference type="Pfam" id="PF02016"/>
    </source>
</evidence>
<gene>
    <name evidence="8" type="ORF">J2Z44_000777</name>
</gene>
<dbReference type="SUPFAM" id="SSF52317">
    <property type="entry name" value="Class I glutamine amidotransferase-like"/>
    <property type="match status" value="1"/>
</dbReference>
<dbReference type="Pfam" id="PF17676">
    <property type="entry name" value="Peptidase_S66C"/>
    <property type="match status" value="1"/>
</dbReference>
<dbReference type="Pfam" id="PF02016">
    <property type="entry name" value="Peptidase_S66"/>
    <property type="match status" value="1"/>
</dbReference>
<keyword evidence="2 8" id="KW-0121">Carboxypeptidase</keyword>
<dbReference type="InterPro" id="IPR040921">
    <property type="entry name" value="Peptidase_S66C"/>
</dbReference>
<dbReference type="Gene3D" id="3.50.30.60">
    <property type="entry name" value="LD-carboxypeptidase A C-terminal domain-like"/>
    <property type="match status" value="1"/>
</dbReference>
<dbReference type="PIRSF" id="PIRSF028757">
    <property type="entry name" value="LD-carboxypeptidase"/>
    <property type="match status" value="1"/>
</dbReference>
<dbReference type="CDD" id="cd07025">
    <property type="entry name" value="Peptidase_S66"/>
    <property type="match status" value="1"/>
</dbReference>
<feature type="domain" description="LD-carboxypeptidase C-terminal" evidence="7">
    <location>
        <begin position="179"/>
        <end position="295"/>
    </location>
</feature>
<evidence type="ECO:0000313" key="8">
    <source>
        <dbReference type="EMBL" id="MBP2020993.1"/>
    </source>
</evidence>
<organism evidence="8 9">
    <name type="scientific">Clostridium punense</name>
    <dbReference type="NCBI Taxonomy" id="1054297"/>
    <lineage>
        <taxon>Bacteria</taxon>
        <taxon>Bacillati</taxon>
        <taxon>Bacillota</taxon>
        <taxon>Clostridia</taxon>
        <taxon>Eubacteriales</taxon>
        <taxon>Clostridiaceae</taxon>
        <taxon>Clostridium</taxon>
    </lineage>
</organism>
<evidence type="ECO:0000256" key="5">
    <source>
        <dbReference type="ARBA" id="ARBA00022825"/>
    </source>
</evidence>
<evidence type="ECO:0000256" key="4">
    <source>
        <dbReference type="ARBA" id="ARBA00022801"/>
    </source>
</evidence>
<evidence type="ECO:0000256" key="1">
    <source>
        <dbReference type="ARBA" id="ARBA00010233"/>
    </source>
</evidence>
<dbReference type="EMBL" id="JAGGLL010000004">
    <property type="protein sequence ID" value="MBP2020993.1"/>
    <property type="molecule type" value="Genomic_DNA"/>
</dbReference>
<accession>A0ABS4JZN9</accession>
<dbReference type="InterPro" id="IPR027461">
    <property type="entry name" value="Carboxypeptidase_A_C_sf"/>
</dbReference>
<dbReference type="SUPFAM" id="SSF141986">
    <property type="entry name" value="LD-carboxypeptidase A C-terminal domain-like"/>
    <property type="match status" value="1"/>
</dbReference>
<keyword evidence="3" id="KW-0645">Protease</keyword>
<dbReference type="InterPro" id="IPR029062">
    <property type="entry name" value="Class_I_gatase-like"/>
</dbReference>
<comment type="similarity">
    <text evidence="1">Belongs to the peptidase S66 family.</text>
</comment>
<evidence type="ECO:0000313" key="9">
    <source>
        <dbReference type="Proteomes" id="UP001519308"/>
    </source>
</evidence>
<proteinExistence type="inferred from homology"/>
<protein>
    <submittedName>
        <fullName evidence="8">Muramoyltetrapeptide carboxypeptidase</fullName>
        <ecNumber evidence="8">3.4.17.13</ecNumber>
    </submittedName>
</protein>
<dbReference type="InterPro" id="IPR027478">
    <property type="entry name" value="LdcA_N"/>
</dbReference>
<dbReference type="RefSeq" id="WP_209649354.1">
    <property type="nucleotide sequence ID" value="NZ_JAGGLL010000004.1"/>
</dbReference>
<evidence type="ECO:0000256" key="2">
    <source>
        <dbReference type="ARBA" id="ARBA00022645"/>
    </source>
</evidence>
<dbReference type="PANTHER" id="PTHR30237">
    <property type="entry name" value="MURAMOYLTETRAPEPTIDE CARBOXYPEPTIDASE"/>
    <property type="match status" value="1"/>
</dbReference>
<dbReference type="Proteomes" id="UP001519308">
    <property type="component" value="Unassembled WGS sequence"/>
</dbReference>
<feature type="domain" description="LD-carboxypeptidase N-terminal" evidence="6">
    <location>
        <begin position="13"/>
        <end position="130"/>
    </location>
</feature>
<sequence>MIKPRPLKNGDTVGIVAPSSPTRNLDSIEKSVKVLEEQGFKVEVGDSCRDRYGHLSGSDEVRARDINKMFWDKSIQGIFCIRGGYGTPRILDMLDYDNIRKNPKIFLGYSDITAIHIALNQICNLVTFHGPMTVSDMIDDFDSFSKESYLKAITSTEPLGNLSNPSGVEIKSLNPGTAQGKIVGGNLSLIASTMGTPFEINTKGKILLIEDIGEYTYAIDRMLTQLKLAGKFEDCNGIILGDFRDCEPEHKDYGLSLMQVFKDIIVPANKPTIYNVMAGHCNPKLTIPLGVEAQVNGDNCSVAIIENALNK</sequence>
<dbReference type="GO" id="GO:0106415">
    <property type="term" value="F:muramoyltetrapeptide carboxypeptidase activity"/>
    <property type="evidence" value="ECO:0007669"/>
    <property type="project" value="UniProtKB-EC"/>
</dbReference>
<dbReference type="InterPro" id="IPR040449">
    <property type="entry name" value="Peptidase_S66_N"/>
</dbReference>
<keyword evidence="9" id="KW-1185">Reference proteome</keyword>
<evidence type="ECO:0000259" key="7">
    <source>
        <dbReference type="Pfam" id="PF17676"/>
    </source>
</evidence>
<name>A0ABS4JZN9_9CLOT</name>
<dbReference type="EC" id="3.4.17.13" evidence="8"/>
<keyword evidence="4 8" id="KW-0378">Hydrolase</keyword>
<evidence type="ECO:0000256" key="3">
    <source>
        <dbReference type="ARBA" id="ARBA00022670"/>
    </source>
</evidence>
<dbReference type="InterPro" id="IPR003507">
    <property type="entry name" value="S66_fam"/>
</dbReference>
<dbReference type="PANTHER" id="PTHR30237:SF2">
    <property type="entry name" value="MUREIN TETRAPEPTIDE CARBOXYPEPTIDASE"/>
    <property type="match status" value="1"/>
</dbReference>
<reference evidence="8 9" key="1">
    <citation type="submission" date="2021-03" db="EMBL/GenBank/DDBJ databases">
        <title>Genomic Encyclopedia of Type Strains, Phase IV (KMG-IV): sequencing the most valuable type-strain genomes for metagenomic binning, comparative biology and taxonomic classification.</title>
        <authorList>
            <person name="Goeker M."/>
        </authorList>
    </citation>
    <scope>NUCLEOTIDE SEQUENCE [LARGE SCALE GENOMIC DNA]</scope>
    <source>
        <strain evidence="8 9">DSM 28650</strain>
    </source>
</reference>
<dbReference type="Gene3D" id="3.40.50.10740">
    <property type="entry name" value="Class I glutamine amidotransferase-like"/>
    <property type="match status" value="1"/>
</dbReference>
<comment type="caution">
    <text evidence="8">The sequence shown here is derived from an EMBL/GenBank/DDBJ whole genome shotgun (WGS) entry which is preliminary data.</text>
</comment>